<protein>
    <recommendedName>
        <fullName evidence="4">CBM1 domain-containing protein</fullName>
    </recommendedName>
</protein>
<accession>H3GQK0</accession>
<dbReference type="AlphaFoldDB" id="H3GQK0"/>
<dbReference type="EMBL" id="DS566033">
    <property type="status" value="NOT_ANNOTATED_CDS"/>
    <property type="molecule type" value="Genomic_DNA"/>
</dbReference>
<dbReference type="OMA" id="CVKHSDY"/>
<dbReference type="OrthoDB" id="97012at2759"/>
<keyword evidence="1" id="KW-0732">Signal</keyword>
<dbReference type="VEuPathDB" id="FungiDB:KRP23_14456"/>
<dbReference type="eggNOG" id="ENOG502RGGV">
    <property type="taxonomic scope" value="Eukaryota"/>
</dbReference>
<name>H3GQK0_PHYRM</name>
<dbReference type="InParanoid" id="H3GQK0"/>
<dbReference type="RefSeq" id="XP_067737471.1">
    <property type="nucleotide sequence ID" value="XM_067885280.1"/>
</dbReference>
<feature type="signal peptide" evidence="1">
    <location>
        <begin position="1"/>
        <end position="19"/>
    </location>
</feature>
<proteinExistence type="predicted"/>
<organism evidence="2 3">
    <name type="scientific">Phytophthora ramorum</name>
    <name type="common">Sudden oak death agent</name>
    <dbReference type="NCBI Taxonomy" id="164328"/>
    <lineage>
        <taxon>Eukaryota</taxon>
        <taxon>Sar</taxon>
        <taxon>Stramenopiles</taxon>
        <taxon>Oomycota</taxon>
        <taxon>Peronosporomycetes</taxon>
        <taxon>Peronosporales</taxon>
        <taxon>Peronosporaceae</taxon>
        <taxon>Phytophthora</taxon>
    </lineage>
</organism>
<dbReference type="GeneID" id="94221076"/>
<dbReference type="EnsemblProtists" id="Phyra79074">
    <property type="protein sequence ID" value="Phyra79074"/>
    <property type="gene ID" value="Phyra79074"/>
</dbReference>
<dbReference type="VEuPathDB" id="FungiDB:KRP22_4301"/>
<reference evidence="3" key="1">
    <citation type="journal article" date="2006" name="Science">
        <title>Phytophthora genome sequences uncover evolutionary origins and mechanisms of pathogenesis.</title>
        <authorList>
            <person name="Tyler B.M."/>
            <person name="Tripathy S."/>
            <person name="Zhang X."/>
            <person name="Dehal P."/>
            <person name="Jiang R.H."/>
            <person name="Aerts A."/>
            <person name="Arredondo F.D."/>
            <person name="Baxter L."/>
            <person name="Bensasson D."/>
            <person name="Beynon J.L."/>
            <person name="Chapman J."/>
            <person name="Damasceno C.M."/>
            <person name="Dorrance A.E."/>
            <person name="Dou D."/>
            <person name="Dickerman A.W."/>
            <person name="Dubchak I.L."/>
            <person name="Garbelotto M."/>
            <person name="Gijzen M."/>
            <person name="Gordon S.G."/>
            <person name="Govers F."/>
            <person name="Grunwald N.J."/>
            <person name="Huang W."/>
            <person name="Ivors K.L."/>
            <person name="Jones R.W."/>
            <person name="Kamoun S."/>
            <person name="Krampis K."/>
            <person name="Lamour K.H."/>
            <person name="Lee M.K."/>
            <person name="McDonald W.H."/>
            <person name="Medina M."/>
            <person name="Meijer H.J."/>
            <person name="Nordberg E.K."/>
            <person name="Maclean D.J."/>
            <person name="Ospina-Giraldo M.D."/>
            <person name="Morris P.F."/>
            <person name="Phuntumart V."/>
            <person name="Putnam N.H."/>
            <person name="Rash S."/>
            <person name="Rose J.K."/>
            <person name="Sakihama Y."/>
            <person name="Salamov A.A."/>
            <person name="Savidor A."/>
            <person name="Scheuring C.F."/>
            <person name="Smith B.M."/>
            <person name="Sobral B.W."/>
            <person name="Terry A."/>
            <person name="Torto-Alalibo T.A."/>
            <person name="Win J."/>
            <person name="Xu Z."/>
            <person name="Zhang H."/>
            <person name="Grigoriev I.V."/>
            <person name="Rokhsar D.S."/>
            <person name="Boore J.L."/>
        </authorList>
    </citation>
    <scope>NUCLEOTIDE SEQUENCE [LARGE SCALE GENOMIC DNA]</scope>
    <source>
        <strain evidence="3">Pr102</strain>
    </source>
</reference>
<feature type="chain" id="PRO_5003585861" description="CBM1 domain-containing protein" evidence="1">
    <location>
        <begin position="20"/>
        <end position="186"/>
    </location>
</feature>
<dbReference type="Proteomes" id="UP000005238">
    <property type="component" value="Unassembled WGS sequence"/>
</dbReference>
<evidence type="ECO:0000313" key="2">
    <source>
        <dbReference type="EnsemblProtists" id="Phyra79074"/>
    </source>
</evidence>
<evidence type="ECO:0000256" key="1">
    <source>
        <dbReference type="SAM" id="SignalP"/>
    </source>
</evidence>
<evidence type="ECO:0008006" key="4">
    <source>
        <dbReference type="Google" id="ProtNLM"/>
    </source>
</evidence>
<dbReference type="HOGENOM" id="CLU_1457221_0_0_1"/>
<evidence type="ECO:0000313" key="3">
    <source>
        <dbReference type="Proteomes" id="UP000005238"/>
    </source>
</evidence>
<keyword evidence="3" id="KW-1185">Reference proteome</keyword>
<reference evidence="2" key="2">
    <citation type="submission" date="2015-06" db="UniProtKB">
        <authorList>
            <consortium name="EnsemblProtists"/>
        </authorList>
    </citation>
    <scope>IDENTIFICATION</scope>
    <source>
        <strain evidence="2">Pr102</strain>
    </source>
</reference>
<sequence length="186" mass="19784">MQIYVLAAIVLTAISTVQATTLPAEDWEDCTKAGTVCKTSGSTCVKHSDYYSQCTPAILPSGGLCGQNFGPNVWKYDGHCRTGETCQATGTDFHCKSVSTAPITTTIPPTGITYVLDWEDCSKLNTQCKTTSSSCIKISNNYSQCLPATLTSGSLCGQSGANNWKYDHCPTGETCKTSGSDSRCTK</sequence>